<comment type="caution">
    <text evidence="3">The sequence shown here is derived from an EMBL/GenBank/DDBJ whole genome shotgun (WGS) entry which is preliminary data.</text>
</comment>
<dbReference type="InterPro" id="IPR000782">
    <property type="entry name" value="FAS1_domain"/>
</dbReference>
<feature type="chain" id="PRO_5018687911" evidence="1">
    <location>
        <begin position="21"/>
        <end position="349"/>
    </location>
</feature>
<organism evidence="3 4">
    <name type="scientific">Pedobacter chitinilyticus</name>
    <dbReference type="NCBI Taxonomy" id="2233776"/>
    <lineage>
        <taxon>Bacteria</taxon>
        <taxon>Pseudomonadati</taxon>
        <taxon>Bacteroidota</taxon>
        <taxon>Sphingobacteriia</taxon>
        <taxon>Sphingobacteriales</taxon>
        <taxon>Sphingobacteriaceae</taxon>
        <taxon>Pedobacter</taxon>
    </lineage>
</organism>
<dbReference type="SMART" id="SM00554">
    <property type="entry name" value="FAS1"/>
    <property type="match status" value="1"/>
</dbReference>
<evidence type="ECO:0000313" key="4">
    <source>
        <dbReference type="Proteomes" id="UP000284120"/>
    </source>
</evidence>
<dbReference type="SUPFAM" id="SSF82153">
    <property type="entry name" value="FAS1 domain"/>
    <property type="match status" value="2"/>
</dbReference>
<dbReference type="GO" id="GO:0030198">
    <property type="term" value="P:extracellular matrix organization"/>
    <property type="evidence" value="ECO:0007669"/>
    <property type="project" value="TreeGrafter"/>
</dbReference>
<feature type="signal peptide" evidence="1">
    <location>
        <begin position="1"/>
        <end position="20"/>
    </location>
</feature>
<dbReference type="PROSITE" id="PS51257">
    <property type="entry name" value="PROKAR_LIPOPROTEIN"/>
    <property type="match status" value="1"/>
</dbReference>
<dbReference type="GO" id="GO:0005615">
    <property type="term" value="C:extracellular space"/>
    <property type="evidence" value="ECO:0007669"/>
    <property type="project" value="TreeGrafter"/>
</dbReference>
<dbReference type="GO" id="GO:0007155">
    <property type="term" value="P:cell adhesion"/>
    <property type="evidence" value="ECO:0007669"/>
    <property type="project" value="TreeGrafter"/>
</dbReference>
<gene>
    <name evidence="3" type="ORF">DPV69_19955</name>
</gene>
<dbReference type="PANTHER" id="PTHR10900:SF77">
    <property type="entry name" value="FI19380P1"/>
    <property type="match status" value="1"/>
</dbReference>
<evidence type="ECO:0000259" key="2">
    <source>
        <dbReference type="PROSITE" id="PS50213"/>
    </source>
</evidence>
<dbReference type="InterPro" id="IPR050904">
    <property type="entry name" value="Adhesion/Biosynth-related"/>
</dbReference>
<dbReference type="InterPro" id="IPR036378">
    <property type="entry name" value="FAS1_dom_sf"/>
</dbReference>
<feature type="domain" description="FAS1" evidence="2">
    <location>
        <begin position="177"/>
        <end position="340"/>
    </location>
</feature>
<reference evidence="3 4" key="1">
    <citation type="submission" date="2018-06" db="EMBL/GenBank/DDBJ databases">
        <title>Pedobacter endophyticus sp. nov., an endophytic bacterium isolated from a leaf of Triticum aestivum.</title>
        <authorList>
            <person name="Zhang L."/>
        </authorList>
    </citation>
    <scope>NUCLEOTIDE SEQUENCE [LARGE SCALE GENOMIC DNA]</scope>
    <source>
        <strain evidence="3 4">CM134L-2</strain>
    </source>
</reference>
<dbReference type="GO" id="GO:0031012">
    <property type="term" value="C:extracellular matrix"/>
    <property type="evidence" value="ECO:0007669"/>
    <property type="project" value="TreeGrafter"/>
</dbReference>
<dbReference type="PANTHER" id="PTHR10900">
    <property type="entry name" value="PERIOSTIN-RELATED"/>
    <property type="match status" value="1"/>
</dbReference>
<evidence type="ECO:0000256" key="1">
    <source>
        <dbReference type="SAM" id="SignalP"/>
    </source>
</evidence>
<dbReference type="Proteomes" id="UP000284120">
    <property type="component" value="Unassembled WGS sequence"/>
</dbReference>
<dbReference type="Pfam" id="PF02469">
    <property type="entry name" value="Fasciclin"/>
    <property type="match status" value="2"/>
</dbReference>
<dbReference type="RefSeq" id="WP_113649197.1">
    <property type="nucleotide sequence ID" value="NZ_QMHN01000008.1"/>
</dbReference>
<feature type="domain" description="FAS1" evidence="2">
    <location>
        <begin position="33"/>
        <end position="172"/>
    </location>
</feature>
<dbReference type="PROSITE" id="PS50213">
    <property type="entry name" value="FAS1"/>
    <property type="match status" value="2"/>
</dbReference>
<evidence type="ECO:0000313" key="3">
    <source>
        <dbReference type="EMBL" id="RWU03959.1"/>
    </source>
</evidence>
<dbReference type="Gene3D" id="2.30.180.10">
    <property type="entry name" value="FAS1 domain"/>
    <property type="match status" value="2"/>
</dbReference>
<dbReference type="AlphaFoldDB" id="A0A3S3PXD3"/>
<accession>A0A3S3PXD3</accession>
<keyword evidence="4" id="KW-1185">Reference proteome</keyword>
<proteinExistence type="predicted"/>
<name>A0A3S3PXD3_9SPHI</name>
<protein>
    <submittedName>
        <fullName evidence="3">Fasciclin domain-containing protein</fullName>
    </submittedName>
</protein>
<dbReference type="OrthoDB" id="1144324at2"/>
<dbReference type="EMBL" id="SAYW01000008">
    <property type="protein sequence ID" value="RWU03959.1"/>
    <property type="molecule type" value="Genomic_DNA"/>
</dbReference>
<keyword evidence="1" id="KW-0732">Signal</keyword>
<dbReference type="GO" id="GO:0050839">
    <property type="term" value="F:cell adhesion molecule binding"/>
    <property type="evidence" value="ECO:0007669"/>
    <property type="project" value="TreeGrafter"/>
</dbReference>
<sequence>MKHLKILVLAMLVCGMAACKHDDLTVTVPNENIRPATDFIKNNYEMTLFSAALKKTGLAEQLNGAGPFTVLVPNDLAFNELGIFSPSDFDKMNVDSLKKVISYHIMPRKLMLADVPTDGVDVRYPTLEGSELYTTLGSGQYKENKLFFSGAYATRKDVILSNGVLHVIEKMMKPNFKVTTQQWLEKRAEYSVFIEGLKKFGLWDQLAQAGPFTVFAPSNAALASIGITSASLAALNKDNYNGDLLFGAYLMYNRHFFISDSEALRIISGRGDYSYYLKDNKHYMQFSVLVAYPQNLYYRLIVKPSNELFATPIKSVEYYVQSKMDNLCSNGVIHHLESGLLTPQQSIKQ</sequence>